<keyword evidence="3" id="KW-1185">Reference proteome</keyword>
<keyword evidence="1" id="KW-0472">Membrane</keyword>
<comment type="caution">
    <text evidence="2">The sequence shown here is derived from an EMBL/GenBank/DDBJ whole genome shotgun (WGS) entry which is preliminary data.</text>
</comment>
<protein>
    <submittedName>
        <fullName evidence="2">Uncharacterized protein</fullName>
    </submittedName>
</protein>
<accession>A0A9X9Q3G7</accession>
<sequence length="110" mass="12058">MYTPFTLYPLCLEYGIIPYVFALGELCIIWGESMYSVRFLGVCPRVICQYTPAVCFGHVMLLPFFPNSQPCPGGSRGSSIPKRCAAEFQRLPGPGRHEAADLGLEGVHSG</sequence>
<evidence type="ECO:0000313" key="2">
    <source>
        <dbReference type="EMBL" id="VCW99187.1"/>
    </source>
</evidence>
<dbReference type="AlphaFoldDB" id="A0A9X9Q3G7"/>
<feature type="transmembrane region" description="Helical" evidence="1">
    <location>
        <begin position="6"/>
        <end position="30"/>
    </location>
</feature>
<dbReference type="Proteomes" id="UP000269945">
    <property type="component" value="Unassembled WGS sequence"/>
</dbReference>
<name>A0A9X9Q3G7_GULGU</name>
<organism evidence="2 3">
    <name type="scientific">Gulo gulo</name>
    <name type="common">Wolverine</name>
    <name type="synonym">Gluton</name>
    <dbReference type="NCBI Taxonomy" id="48420"/>
    <lineage>
        <taxon>Eukaryota</taxon>
        <taxon>Metazoa</taxon>
        <taxon>Chordata</taxon>
        <taxon>Craniata</taxon>
        <taxon>Vertebrata</taxon>
        <taxon>Euteleostomi</taxon>
        <taxon>Mammalia</taxon>
        <taxon>Eutheria</taxon>
        <taxon>Laurasiatheria</taxon>
        <taxon>Carnivora</taxon>
        <taxon>Caniformia</taxon>
        <taxon>Musteloidea</taxon>
        <taxon>Mustelidae</taxon>
        <taxon>Guloninae</taxon>
        <taxon>Gulo</taxon>
    </lineage>
</organism>
<gene>
    <name evidence="2" type="ORF">BN2614_LOCUS4</name>
</gene>
<evidence type="ECO:0000313" key="3">
    <source>
        <dbReference type="Proteomes" id="UP000269945"/>
    </source>
</evidence>
<dbReference type="EMBL" id="CYRY02027799">
    <property type="protein sequence ID" value="VCW99187.1"/>
    <property type="molecule type" value="Genomic_DNA"/>
</dbReference>
<reference evidence="2 3" key="1">
    <citation type="submission" date="2018-10" db="EMBL/GenBank/DDBJ databases">
        <authorList>
            <person name="Ekblom R."/>
            <person name="Jareborg N."/>
        </authorList>
    </citation>
    <scope>NUCLEOTIDE SEQUENCE [LARGE SCALE GENOMIC DNA]</scope>
    <source>
        <tissue evidence="2">Muscle</tissue>
    </source>
</reference>
<evidence type="ECO:0000256" key="1">
    <source>
        <dbReference type="SAM" id="Phobius"/>
    </source>
</evidence>
<keyword evidence="1" id="KW-1133">Transmembrane helix</keyword>
<proteinExistence type="predicted"/>
<keyword evidence="1" id="KW-0812">Transmembrane</keyword>